<dbReference type="PANTHER" id="PTHR42951">
    <property type="entry name" value="METALLO-BETA-LACTAMASE DOMAIN-CONTAINING"/>
    <property type="match status" value="1"/>
</dbReference>
<dbReference type="SUPFAM" id="SSF56281">
    <property type="entry name" value="Metallo-hydrolase/oxidoreductase"/>
    <property type="match status" value="1"/>
</dbReference>
<dbReference type="Pfam" id="PF00753">
    <property type="entry name" value="Lactamase_B"/>
    <property type="match status" value="1"/>
</dbReference>
<organism evidence="3 4">
    <name type="scientific">Mesorhizobium robiniae</name>
    <dbReference type="NCBI Taxonomy" id="559315"/>
    <lineage>
        <taxon>Bacteria</taxon>
        <taxon>Pseudomonadati</taxon>
        <taxon>Pseudomonadota</taxon>
        <taxon>Alphaproteobacteria</taxon>
        <taxon>Hyphomicrobiales</taxon>
        <taxon>Phyllobacteriaceae</taxon>
        <taxon>Mesorhizobium</taxon>
    </lineage>
</organism>
<dbReference type="InterPro" id="IPR001279">
    <property type="entry name" value="Metallo-B-lactamas"/>
</dbReference>
<proteinExistence type="inferred from homology"/>
<evidence type="ECO:0000313" key="3">
    <source>
        <dbReference type="EMBL" id="MET3583423.1"/>
    </source>
</evidence>
<keyword evidence="4" id="KW-1185">Reference proteome</keyword>
<gene>
    <name evidence="3" type="ORF">ABID19_006488</name>
</gene>
<name>A0ABV2GYR2_9HYPH</name>
<sequence>MPKPNGLPVAREWYRVAAVSDGISQIIEKHVVPWMRCNIFLIRGRSSSLLLDSGMGFRPIRNEIEALRDIHIKCVCTHCHFDHTGCAHEFDVRLGHASEAQIHAEPDPDSTCARAWLSEEIITALPNDGFEIANYRLTPAPLTGYLDEGDVIDLGDRAFQVLHLPGHSPGSIALYEKSTKTLFSGDAIYDGDLVDNAWHSDAEAFRESLRRLRELPVETIHAGHFPSFGRQRLLELIDLYLAGAISIGDVHAWKAAKSDT</sequence>
<evidence type="ECO:0000259" key="2">
    <source>
        <dbReference type="SMART" id="SM00849"/>
    </source>
</evidence>
<comment type="caution">
    <text evidence="3">The sequence shown here is derived from an EMBL/GenBank/DDBJ whole genome shotgun (WGS) entry which is preliminary data.</text>
</comment>
<dbReference type="InterPro" id="IPR050855">
    <property type="entry name" value="NDM-1-like"/>
</dbReference>
<dbReference type="EMBL" id="JBEPMC010000018">
    <property type="protein sequence ID" value="MET3583423.1"/>
    <property type="molecule type" value="Genomic_DNA"/>
</dbReference>
<comment type="similarity">
    <text evidence="1">Belongs to the metallo-beta-lactamase superfamily. Class-B beta-lactamase family.</text>
</comment>
<reference evidence="3 4" key="1">
    <citation type="submission" date="2024-06" db="EMBL/GenBank/DDBJ databases">
        <title>Genomic Encyclopedia of Type Strains, Phase IV (KMG-IV): sequencing the most valuable type-strain genomes for metagenomic binning, comparative biology and taxonomic classification.</title>
        <authorList>
            <person name="Goeker M."/>
        </authorList>
    </citation>
    <scope>NUCLEOTIDE SEQUENCE [LARGE SCALE GENOMIC DNA]</scope>
    <source>
        <strain evidence="3 4">DSM 100022</strain>
    </source>
</reference>
<dbReference type="RefSeq" id="WP_263807109.1">
    <property type="nucleotide sequence ID" value="NZ_JBEPMC010000018.1"/>
</dbReference>
<dbReference type="PANTHER" id="PTHR42951:SF4">
    <property type="entry name" value="ACYL-COENZYME A THIOESTERASE MBLAC2"/>
    <property type="match status" value="1"/>
</dbReference>
<accession>A0ABV2GYR2</accession>
<feature type="domain" description="Metallo-beta-lactamase" evidence="2">
    <location>
        <begin position="36"/>
        <end position="224"/>
    </location>
</feature>
<dbReference type="SMART" id="SM00849">
    <property type="entry name" value="Lactamase_B"/>
    <property type="match status" value="1"/>
</dbReference>
<dbReference type="InterPro" id="IPR036866">
    <property type="entry name" value="RibonucZ/Hydroxyglut_hydro"/>
</dbReference>
<dbReference type="Proteomes" id="UP001549204">
    <property type="component" value="Unassembled WGS sequence"/>
</dbReference>
<evidence type="ECO:0000256" key="1">
    <source>
        <dbReference type="ARBA" id="ARBA00005250"/>
    </source>
</evidence>
<dbReference type="Gene3D" id="3.60.15.10">
    <property type="entry name" value="Ribonuclease Z/Hydroxyacylglutathione hydrolase-like"/>
    <property type="match status" value="1"/>
</dbReference>
<evidence type="ECO:0000313" key="4">
    <source>
        <dbReference type="Proteomes" id="UP001549204"/>
    </source>
</evidence>
<protein>
    <submittedName>
        <fullName evidence="3">Glyoxylase-like metal-dependent hydrolase (Beta-lactamase superfamily II)</fullName>
    </submittedName>
</protein>